<dbReference type="EMBL" id="FOIR01000001">
    <property type="protein sequence ID" value="SEV84122.1"/>
    <property type="molecule type" value="Genomic_DNA"/>
</dbReference>
<evidence type="ECO:0008006" key="4">
    <source>
        <dbReference type="Google" id="ProtNLM"/>
    </source>
</evidence>
<keyword evidence="3" id="KW-1185">Reference proteome</keyword>
<evidence type="ECO:0000313" key="2">
    <source>
        <dbReference type="EMBL" id="SEV84122.1"/>
    </source>
</evidence>
<dbReference type="OrthoDB" id="9809066at2"/>
<reference evidence="3" key="1">
    <citation type="submission" date="2016-10" db="EMBL/GenBank/DDBJ databases">
        <authorList>
            <person name="Varghese N."/>
            <person name="Submissions S."/>
        </authorList>
    </citation>
    <scope>NUCLEOTIDE SEQUENCE [LARGE SCALE GENOMIC DNA]</scope>
    <source>
        <strain evidence="3">CGMCC 1.12402</strain>
    </source>
</reference>
<protein>
    <recommendedName>
        <fullName evidence="4">MetA-pathway of phenol degradation</fullName>
    </recommendedName>
</protein>
<dbReference type="GeneID" id="99984891"/>
<feature type="chain" id="PRO_5011594486" description="MetA-pathway of phenol degradation" evidence="1">
    <location>
        <begin position="23"/>
        <end position="266"/>
    </location>
</feature>
<gene>
    <name evidence="2" type="ORF">SAMN05216290_0127</name>
</gene>
<feature type="signal peptide" evidence="1">
    <location>
        <begin position="1"/>
        <end position="22"/>
    </location>
</feature>
<proteinExistence type="predicted"/>
<dbReference type="AlphaFoldDB" id="A0A1I0M766"/>
<sequence>MRKVKIAGLVVVAVLFSLPVFAQSDADELAKKLQNPVASLVSVPFQFNQDFGIGPSDGSRLTMNFQPVIPISISENWNLIGRVILPYITQTDVFGPSGTQSGLGDAVLSGFFSPKAPTKGGLVWGAGPALLVPTATDDALGTKKFGMGPTAVFLKQAGTLTIGTLVNHVWSVAGAEDRADVSSSFLQPFVARNFAGGYAIAVNSELTQNWKTDSTNGSLNIVGSKVVTLGKQMCQVALGPRIPYGNGNTSAWGVRAVFVLLFPTAG</sequence>
<organism evidence="2 3">
    <name type="scientific">Roseivirga pacifica</name>
    <dbReference type="NCBI Taxonomy" id="1267423"/>
    <lineage>
        <taxon>Bacteria</taxon>
        <taxon>Pseudomonadati</taxon>
        <taxon>Bacteroidota</taxon>
        <taxon>Cytophagia</taxon>
        <taxon>Cytophagales</taxon>
        <taxon>Roseivirgaceae</taxon>
        <taxon>Roseivirga</taxon>
    </lineage>
</organism>
<dbReference type="RefSeq" id="WP_090256457.1">
    <property type="nucleotide sequence ID" value="NZ_FOIR01000001.1"/>
</dbReference>
<evidence type="ECO:0000313" key="3">
    <source>
        <dbReference type="Proteomes" id="UP000199437"/>
    </source>
</evidence>
<dbReference type="Proteomes" id="UP000199437">
    <property type="component" value="Unassembled WGS sequence"/>
</dbReference>
<accession>A0A1I0M766</accession>
<name>A0A1I0M766_9BACT</name>
<dbReference type="STRING" id="1267423.SAMN05216290_0127"/>
<keyword evidence="1" id="KW-0732">Signal</keyword>
<evidence type="ECO:0000256" key="1">
    <source>
        <dbReference type="SAM" id="SignalP"/>
    </source>
</evidence>